<dbReference type="Proteomes" id="UP000250235">
    <property type="component" value="Unassembled WGS sequence"/>
</dbReference>
<evidence type="ECO:0000256" key="3">
    <source>
        <dbReference type="ARBA" id="ARBA00023015"/>
    </source>
</evidence>
<dbReference type="NCBIfam" id="TIGR01568">
    <property type="entry name" value="A_thal_3678"/>
    <property type="match status" value="1"/>
</dbReference>
<dbReference type="PANTHER" id="PTHR33057">
    <property type="entry name" value="TRANSCRIPTION REPRESSOR OFP7-RELATED"/>
    <property type="match status" value="1"/>
</dbReference>
<sequence>MAKGLKLRMSFLSSLQICRPKNPASSVKDRVSAVTYILSPVNSKSFDIPYPGYPNPPPSTPYQSKSRSNIGASKIAPFESEYQSKPCTMHGMIDDEYSLPVFSKTRREGKEKMYNSPISSDFEESACSNAVSRTQKRKEKTKEKKTTASIITTTASVNYNETDSLFSFPQGSNSSHKYDYLLQNNIEKEPLNRRKKQITQKTVRARRFRRFGSKEWKNDERTVPIGESMEKIVTSQRMVLGMTTGKINQSFVVVKRSVDPFEDFKTSMLEMILDKQIFRPKELEELLMSFLSLNSRLYHEVIVEAFTDIWKEVYGGSWN</sequence>
<dbReference type="Pfam" id="PF04844">
    <property type="entry name" value="Ovate"/>
    <property type="match status" value="1"/>
</dbReference>
<evidence type="ECO:0000256" key="4">
    <source>
        <dbReference type="ARBA" id="ARBA00023163"/>
    </source>
</evidence>
<organism evidence="8 9">
    <name type="scientific">Dorcoceras hygrometricum</name>
    <dbReference type="NCBI Taxonomy" id="472368"/>
    <lineage>
        <taxon>Eukaryota</taxon>
        <taxon>Viridiplantae</taxon>
        <taxon>Streptophyta</taxon>
        <taxon>Embryophyta</taxon>
        <taxon>Tracheophyta</taxon>
        <taxon>Spermatophyta</taxon>
        <taxon>Magnoliopsida</taxon>
        <taxon>eudicotyledons</taxon>
        <taxon>Gunneridae</taxon>
        <taxon>Pentapetalae</taxon>
        <taxon>asterids</taxon>
        <taxon>lamiids</taxon>
        <taxon>Lamiales</taxon>
        <taxon>Gesneriaceae</taxon>
        <taxon>Didymocarpoideae</taxon>
        <taxon>Trichosporeae</taxon>
        <taxon>Loxocarpinae</taxon>
        <taxon>Dorcoceras</taxon>
    </lineage>
</organism>
<proteinExistence type="predicted"/>
<comment type="function">
    <text evidence="6">Transcriptional repressor that regulates multiple aspects of plant growth and development.</text>
</comment>
<keyword evidence="4 6" id="KW-0804">Transcription</keyword>
<gene>
    <name evidence="8" type="ORF">F511_01045</name>
</gene>
<dbReference type="EMBL" id="KV016225">
    <property type="protein sequence ID" value="KZV20188.1"/>
    <property type="molecule type" value="Genomic_DNA"/>
</dbReference>
<keyword evidence="3 6" id="KW-0805">Transcription regulation</keyword>
<evidence type="ECO:0000313" key="9">
    <source>
        <dbReference type="Proteomes" id="UP000250235"/>
    </source>
</evidence>
<evidence type="ECO:0000256" key="6">
    <source>
        <dbReference type="RuleBase" id="RU367028"/>
    </source>
</evidence>
<feature type="domain" description="OVATE" evidence="7">
    <location>
        <begin position="253"/>
        <end position="312"/>
    </location>
</feature>
<protein>
    <recommendedName>
        <fullName evidence="6">Transcription repressor</fullName>
    </recommendedName>
    <alternativeName>
        <fullName evidence="6">Ovate family protein</fullName>
    </alternativeName>
</protein>
<evidence type="ECO:0000256" key="5">
    <source>
        <dbReference type="ARBA" id="ARBA00023242"/>
    </source>
</evidence>
<dbReference type="InterPro" id="IPR006458">
    <property type="entry name" value="Ovate_C"/>
</dbReference>
<evidence type="ECO:0000259" key="7">
    <source>
        <dbReference type="PROSITE" id="PS51754"/>
    </source>
</evidence>
<dbReference type="PROSITE" id="PS51754">
    <property type="entry name" value="OVATE"/>
    <property type="match status" value="1"/>
</dbReference>
<dbReference type="InterPro" id="IPR038933">
    <property type="entry name" value="Ovate"/>
</dbReference>
<keyword evidence="2 6" id="KW-0678">Repressor</keyword>
<evidence type="ECO:0000313" key="8">
    <source>
        <dbReference type="EMBL" id="KZV20188.1"/>
    </source>
</evidence>
<dbReference type="GO" id="GO:0005634">
    <property type="term" value="C:nucleus"/>
    <property type="evidence" value="ECO:0007669"/>
    <property type="project" value="UniProtKB-SubCell"/>
</dbReference>
<dbReference type="GO" id="GO:0045892">
    <property type="term" value="P:negative regulation of DNA-templated transcription"/>
    <property type="evidence" value="ECO:0007669"/>
    <property type="project" value="UniProtKB-UniRule"/>
</dbReference>
<reference evidence="8 9" key="1">
    <citation type="journal article" date="2015" name="Proc. Natl. Acad. Sci. U.S.A.">
        <title>The resurrection genome of Boea hygrometrica: A blueprint for survival of dehydration.</title>
        <authorList>
            <person name="Xiao L."/>
            <person name="Yang G."/>
            <person name="Zhang L."/>
            <person name="Yang X."/>
            <person name="Zhao S."/>
            <person name="Ji Z."/>
            <person name="Zhou Q."/>
            <person name="Hu M."/>
            <person name="Wang Y."/>
            <person name="Chen M."/>
            <person name="Xu Y."/>
            <person name="Jin H."/>
            <person name="Xiao X."/>
            <person name="Hu G."/>
            <person name="Bao F."/>
            <person name="Hu Y."/>
            <person name="Wan P."/>
            <person name="Li L."/>
            <person name="Deng X."/>
            <person name="Kuang T."/>
            <person name="Xiang C."/>
            <person name="Zhu J.K."/>
            <person name="Oliver M.J."/>
            <person name="He Y."/>
        </authorList>
    </citation>
    <scope>NUCLEOTIDE SEQUENCE [LARGE SCALE GENOMIC DNA]</scope>
    <source>
        <strain evidence="9">cv. XS01</strain>
    </source>
</reference>
<dbReference type="OrthoDB" id="1928390at2759"/>
<evidence type="ECO:0000256" key="2">
    <source>
        <dbReference type="ARBA" id="ARBA00022491"/>
    </source>
</evidence>
<comment type="subcellular location">
    <subcellularLocation>
        <location evidence="1 6">Nucleus</location>
    </subcellularLocation>
</comment>
<accession>A0A2Z7AEY4</accession>
<dbReference type="PANTHER" id="PTHR33057:SF219">
    <property type="entry name" value="TRANSCRIPTION REPRESSOR"/>
    <property type="match status" value="1"/>
</dbReference>
<keyword evidence="9" id="KW-1185">Reference proteome</keyword>
<dbReference type="AlphaFoldDB" id="A0A2Z7AEY4"/>
<evidence type="ECO:0000256" key="1">
    <source>
        <dbReference type="ARBA" id="ARBA00004123"/>
    </source>
</evidence>
<keyword evidence="5 6" id="KW-0539">Nucleus</keyword>
<name>A0A2Z7AEY4_9LAMI</name>